<dbReference type="InterPro" id="IPR011333">
    <property type="entry name" value="SKP1/BTB/POZ_sf"/>
</dbReference>
<evidence type="ECO:0000256" key="2">
    <source>
        <dbReference type="PROSITE-ProRule" id="PRU00023"/>
    </source>
</evidence>
<dbReference type="SMART" id="SM00225">
    <property type="entry name" value="BTB"/>
    <property type="match status" value="1"/>
</dbReference>
<feature type="domain" description="BTB" evidence="3">
    <location>
        <begin position="277"/>
        <end position="344"/>
    </location>
</feature>
<keyword evidence="2" id="KW-0040">ANK repeat</keyword>
<evidence type="ECO:0000313" key="4">
    <source>
        <dbReference type="EMBL" id="KAI5066947.1"/>
    </source>
</evidence>
<accession>A0A9D4UFV9</accession>
<keyword evidence="5" id="KW-1185">Reference proteome</keyword>
<dbReference type="OrthoDB" id="6359943at2759"/>
<dbReference type="EMBL" id="JABFUD020000017">
    <property type="protein sequence ID" value="KAI5066947.1"/>
    <property type="molecule type" value="Genomic_DNA"/>
</dbReference>
<dbReference type="PROSITE" id="PS50297">
    <property type="entry name" value="ANK_REP_REGION"/>
    <property type="match status" value="1"/>
</dbReference>
<dbReference type="PROSITE" id="PS50088">
    <property type="entry name" value="ANK_REPEAT"/>
    <property type="match status" value="1"/>
</dbReference>
<evidence type="ECO:0000256" key="1">
    <source>
        <dbReference type="ARBA" id="ARBA00004906"/>
    </source>
</evidence>
<gene>
    <name evidence="4" type="ORF">GOP47_0017475</name>
</gene>
<dbReference type="PANTHER" id="PTHR24413">
    <property type="entry name" value="SPECKLE-TYPE POZ PROTEIN"/>
    <property type="match status" value="1"/>
</dbReference>
<dbReference type="InterPro" id="IPR036770">
    <property type="entry name" value="Ankyrin_rpt-contain_sf"/>
</dbReference>
<dbReference type="Pfam" id="PF00651">
    <property type="entry name" value="BTB"/>
    <property type="match status" value="1"/>
</dbReference>
<dbReference type="Gene3D" id="1.25.40.20">
    <property type="entry name" value="Ankyrin repeat-containing domain"/>
    <property type="match status" value="1"/>
</dbReference>
<dbReference type="InterPro" id="IPR000210">
    <property type="entry name" value="BTB/POZ_dom"/>
</dbReference>
<protein>
    <recommendedName>
        <fullName evidence="3">BTB domain-containing protein</fullName>
    </recommendedName>
</protein>
<dbReference type="PROSITE" id="PS50097">
    <property type="entry name" value="BTB"/>
    <property type="match status" value="1"/>
</dbReference>
<proteinExistence type="predicted"/>
<name>A0A9D4UFV9_ADICA</name>
<comment type="pathway">
    <text evidence="1">Protein modification; protein ubiquitination.</text>
</comment>
<reference evidence="4" key="1">
    <citation type="submission" date="2021-01" db="EMBL/GenBank/DDBJ databases">
        <title>Adiantum capillus-veneris genome.</title>
        <authorList>
            <person name="Fang Y."/>
            <person name="Liao Q."/>
        </authorList>
    </citation>
    <scope>NUCLEOTIDE SEQUENCE</scope>
    <source>
        <strain evidence="4">H3</strain>
        <tissue evidence="4">Leaf</tissue>
    </source>
</reference>
<dbReference type="InterPro" id="IPR002110">
    <property type="entry name" value="Ankyrin_rpt"/>
</dbReference>
<dbReference type="Proteomes" id="UP000886520">
    <property type="component" value="Chromosome 17"/>
</dbReference>
<sequence>MSRLADCEAGYEIPEIFLSRGGCIDGEYWTARCSPPSRSTVGGHSISVTGSAGVLSQYICSLNRGFINQAAPLKTMEEESAACTSLASNLETVVLSHDDESQSSRNQSSFFRAIEEGNLQLLHILLKSNTLDINAYNDQGMTAVHLAVYKYETRRKLDVLELLLKSGANACLKAATPPQASKLSIIRHDVKSTSGGLMETKKISLDQKTPLLLALELKSALYLRGWEYRHWDPVLKLLANTTSKHLLEKGVHEQSPLHHIANFVRHGWNNVFESGNHNLVQVCAEGKEFGALKLLMRGASKKLKLNLESMAASHSNTLELKDISFNVAKAMVKFIYTGSVDQELMEHRGIDLLQAAHKYGVDLLKALCEIQITPTQENWIKLLTAANDCESDILTLKCAKSIEDIMLKRQESTHILRKSFSEAGQGGPNQLFLGPHHV</sequence>
<evidence type="ECO:0000313" key="5">
    <source>
        <dbReference type="Proteomes" id="UP000886520"/>
    </source>
</evidence>
<comment type="caution">
    <text evidence="4">The sequence shown here is derived from an EMBL/GenBank/DDBJ whole genome shotgun (WGS) entry which is preliminary data.</text>
</comment>
<dbReference type="SUPFAM" id="SSF54695">
    <property type="entry name" value="POZ domain"/>
    <property type="match status" value="1"/>
</dbReference>
<organism evidence="4 5">
    <name type="scientific">Adiantum capillus-veneris</name>
    <name type="common">Maidenhair fern</name>
    <dbReference type="NCBI Taxonomy" id="13818"/>
    <lineage>
        <taxon>Eukaryota</taxon>
        <taxon>Viridiplantae</taxon>
        <taxon>Streptophyta</taxon>
        <taxon>Embryophyta</taxon>
        <taxon>Tracheophyta</taxon>
        <taxon>Polypodiopsida</taxon>
        <taxon>Polypodiidae</taxon>
        <taxon>Polypodiales</taxon>
        <taxon>Pteridineae</taxon>
        <taxon>Pteridaceae</taxon>
        <taxon>Vittarioideae</taxon>
        <taxon>Adiantum</taxon>
    </lineage>
</organism>
<dbReference type="SUPFAM" id="SSF48403">
    <property type="entry name" value="Ankyrin repeat"/>
    <property type="match status" value="1"/>
</dbReference>
<feature type="repeat" description="ANK" evidence="2">
    <location>
        <begin position="139"/>
        <end position="175"/>
    </location>
</feature>
<dbReference type="SMART" id="SM00248">
    <property type="entry name" value="ANK"/>
    <property type="match status" value="2"/>
</dbReference>
<dbReference type="AlphaFoldDB" id="A0A9D4UFV9"/>
<dbReference type="Gene3D" id="3.30.710.10">
    <property type="entry name" value="Potassium Channel Kv1.1, Chain A"/>
    <property type="match status" value="1"/>
</dbReference>
<evidence type="ECO:0000259" key="3">
    <source>
        <dbReference type="PROSITE" id="PS50097"/>
    </source>
</evidence>
<dbReference type="Pfam" id="PF12796">
    <property type="entry name" value="Ank_2"/>
    <property type="match status" value="1"/>
</dbReference>